<feature type="domain" description="Response regulatory" evidence="3">
    <location>
        <begin position="2"/>
        <end position="116"/>
    </location>
</feature>
<dbReference type="Proteomes" id="UP000035062">
    <property type="component" value="Unassembled WGS sequence"/>
</dbReference>
<evidence type="ECO:0000313" key="5">
    <source>
        <dbReference type="EMBL" id="EIW87575.1"/>
    </source>
</evidence>
<name>I9DNK1_9ALTE</name>
<keyword evidence="2" id="KW-0597">Phosphoprotein</keyword>
<dbReference type="SUPFAM" id="SSF52172">
    <property type="entry name" value="CheY-like"/>
    <property type="match status" value="1"/>
</dbReference>
<dbReference type="InterPro" id="IPR011006">
    <property type="entry name" value="CheY-like_superfamily"/>
</dbReference>
<dbReference type="RefSeq" id="WP_008985510.1">
    <property type="nucleotide sequence ID" value="NZ_AKKU01000026.1"/>
</dbReference>
<organism evidence="5 6">
    <name type="scientific">Alishewanella agri BL06</name>
    <dbReference type="NCBI Taxonomy" id="1195246"/>
    <lineage>
        <taxon>Bacteria</taxon>
        <taxon>Pseudomonadati</taxon>
        <taxon>Pseudomonadota</taxon>
        <taxon>Gammaproteobacteria</taxon>
        <taxon>Alteromonadales</taxon>
        <taxon>Alteromonadaceae</taxon>
        <taxon>Alishewanella</taxon>
    </lineage>
</organism>
<comment type="caution">
    <text evidence="5">The sequence shown here is derived from an EMBL/GenBank/DDBJ whole genome shotgun (WGS) entry which is preliminary data.</text>
</comment>
<dbReference type="PATRIC" id="fig|1195246.3.peg.2720"/>
<reference evidence="5 6" key="1">
    <citation type="journal article" date="2012" name="J. Bacteriol.">
        <title>Genome Sequence of Pectin-Degrading Alishewanella agri, Isolated from Landfill Soil.</title>
        <authorList>
            <person name="Kim J."/>
            <person name="Jung J."/>
            <person name="Sung J.S."/>
            <person name="Chun J."/>
            <person name="Park W."/>
        </authorList>
    </citation>
    <scope>NUCLEOTIDE SEQUENCE [LARGE SCALE GENOMIC DNA]</scope>
    <source>
        <strain evidence="5 6">BL06</strain>
    </source>
</reference>
<dbReference type="STRING" id="1195246.AGRI_13680"/>
<dbReference type="PANTHER" id="PTHR37299">
    <property type="entry name" value="TRANSCRIPTIONAL REGULATOR-RELATED"/>
    <property type="match status" value="1"/>
</dbReference>
<keyword evidence="6" id="KW-1185">Reference proteome</keyword>
<dbReference type="AlphaFoldDB" id="I9DNK1"/>
<dbReference type="Gene3D" id="2.40.50.1020">
    <property type="entry name" value="LytTr DNA-binding domain"/>
    <property type="match status" value="1"/>
</dbReference>
<dbReference type="PROSITE" id="PS50110">
    <property type="entry name" value="RESPONSE_REGULATORY"/>
    <property type="match status" value="1"/>
</dbReference>
<gene>
    <name evidence="5" type="ORF">AGRI_13680</name>
</gene>
<feature type="modified residue" description="4-aspartylphosphate" evidence="2">
    <location>
        <position position="53"/>
    </location>
</feature>
<evidence type="ECO:0000256" key="1">
    <source>
        <dbReference type="ARBA" id="ARBA00023012"/>
    </source>
</evidence>
<dbReference type="GO" id="GO:0003677">
    <property type="term" value="F:DNA binding"/>
    <property type="evidence" value="ECO:0007669"/>
    <property type="project" value="InterPro"/>
</dbReference>
<dbReference type="eggNOG" id="COG3279">
    <property type="taxonomic scope" value="Bacteria"/>
</dbReference>
<evidence type="ECO:0000259" key="3">
    <source>
        <dbReference type="PROSITE" id="PS50110"/>
    </source>
</evidence>
<evidence type="ECO:0000256" key="2">
    <source>
        <dbReference type="PROSITE-ProRule" id="PRU00169"/>
    </source>
</evidence>
<dbReference type="InterPro" id="IPR046947">
    <property type="entry name" value="LytR-like"/>
</dbReference>
<dbReference type="SMART" id="SM00850">
    <property type="entry name" value="LytTR"/>
    <property type="match status" value="1"/>
</dbReference>
<evidence type="ECO:0000313" key="6">
    <source>
        <dbReference type="Proteomes" id="UP000035062"/>
    </source>
</evidence>
<accession>I9DNK1</accession>
<proteinExistence type="predicted"/>
<dbReference type="InterPro" id="IPR001789">
    <property type="entry name" value="Sig_transdc_resp-reg_receiver"/>
</dbReference>
<dbReference type="PANTHER" id="PTHR37299:SF1">
    <property type="entry name" value="STAGE 0 SPORULATION PROTEIN A HOMOLOG"/>
    <property type="match status" value="1"/>
</dbReference>
<dbReference type="InterPro" id="IPR007492">
    <property type="entry name" value="LytTR_DNA-bd_dom"/>
</dbReference>
<evidence type="ECO:0000259" key="4">
    <source>
        <dbReference type="PROSITE" id="PS50930"/>
    </source>
</evidence>
<protein>
    <submittedName>
        <fullName evidence="5">LytTR family two component transcriptional regulator</fullName>
    </submittedName>
</protein>
<feature type="domain" description="HTH LytTR-type" evidence="4">
    <location>
        <begin position="132"/>
        <end position="234"/>
    </location>
</feature>
<dbReference type="PROSITE" id="PS50930">
    <property type="entry name" value="HTH_LYTTR"/>
    <property type="match status" value="1"/>
</dbReference>
<keyword evidence="1" id="KW-0902">Two-component regulatory system</keyword>
<dbReference type="Pfam" id="PF00072">
    <property type="entry name" value="Response_reg"/>
    <property type="match status" value="1"/>
</dbReference>
<dbReference type="Gene3D" id="3.40.50.2300">
    <property type="match status" value="1"/>
</dbReference>
<dbReference type="Pfam" id="PF04397">
    <property type="entry name" value="LytTR"/>
    <property type="match status" value="1"/>
</dbReference>
<sequence>MKVLLVDDSRLARLELRNQLQHCPQIEIVGEAENVAQALQQLNQQQPDLLLLDIDMPGANGFQLLEQLAEQGQLPHVIFVTAFDQYALKSFDYHATDYLLKPVTLPRLQAALAKVPSPSHRPQMTLQSQVFLKDGDRCYFVTLADIYAFEAQGNYTRVYFGGGKPLIYRNLSALEQKLPAETFFRANRSWIINTQYIRQITPAISGGFDVSLHADLKVEISRRQASAFKQGWSL</sequence>
<dbReference type="EMBL" id="AKKU01000026">
    <property type="protein sequence ID" value="EIW87575.1"/>
    <property type="molecule type" value="Genomic_DNA"/>
</dbReference>
<dbReference type="SMART" id="SM00448">
    <property type="entry name" value="REC"/>
    <property type="match status" value="1"/>
</dbReference>
<dbReference type="GO" id="GO:0000156">
    <property type="term" value="F:phosphorelay response regulator activity"/>
    <property type="evidence" value="ECO:0007669"/>
    <property type="project" value="InterPro"/>
</dbReference>